<accession>A0A8X7BYS2</accession>
<comment type="caution">
    <text evidence="1">The sequence shown here is derived from an EMBL/GenBank/DDBJ whole genome shotgun (WGS) entry which is preliminary data.</text>
</comment>
<protein>
    <submittedName>
        <fullName evidence="1">Uncharacterized protein</fullName>
    </submittedName>
</protein>
<evidence type="ECO:0000313" key="2">
    <source>
        <dbReference type="Proteomes" id="UP000886998"/>
    </source>
</evidence>
<sequence length="98" mass="11425">MARRGRFVTIPKTEQQVKKHDRIWKCYHVINMAPCILSDNRRVLPSAFQDINLLCSSEFLSFGTKIDDSTDRRMGKSMHSVRKIFFPSDLGRIPVQKE</sequence>
<reference evidence="1" key="1">
    <citation type="submission" date="2020-08" db="EMBL/GenBank/DDBJ databases">
        <title>Multicomponent nature underlies the extraordinary mechanical properties of spider dragline silk.</title>
        <authorList>
            <person name="Kono N."/>
            <person name="Nakamura H."/>
            <person name="Mori M."/>
            <person name="Yoshida Y."/>
            <person name="Ohtoshi R."/>
            <person name="Malay A.D."/>
            <person name="Moran D.A.P."/>
            <person name="Tomita M."/>
            <person name="Numata K."/>
            <person name="Arakawa K."/>
        </authorList>
    </citation>
    <scope>NUCLEOTIDE SEQUENCE</scope>
</reference>
<dbReference type="Proteomes" id="UP000886998">
    <property type="component" value="Unassembled WGS sequence"/>
</dbReference>
<keyword evidence="2" id="KW-1185">Reference proteome</keyword>
<gene>
    <name evidence="1" type="ORF">TNIN_478991</name>
</gene>
<proteinExistence type="predicted"/>
<evidence type="ECO:0000313" key="1">
    <source>
        <dbReference type="EMBL" id="GFY47973.1"/>
    </source>
</evidence>
<dbReference type="AlphaFoldDB" id="A0A8X7BYS2"/>
<organism evidence="1 2">
    <name type="scientific">Trichonephila inaurata madagascariensis</name>
    <dbReference type="NCBI Taxonomy" id="2747483"/>
    <lineage>
        <taxon>Eukaryota</taxon>
        <taxon>Metazoa</taxon>
        <taxon>Ecdysozoa</taxon>
        <taxon>Arthropoda</taxon>
        <taxon>Chelicerata</taxon>
        <taxon>Arachnida</taxon>
        <taxon>Araneae</taxon>
        <taxon>Araneomorphae</taxon>
        <taxon>Entelegynae</taxon>
        <taxon>Araneoidea</taxon>
        <taxon>Nephilidae</taxon>
        <taxon>Trichonephila</taxon>
        <taxon>Trichonephila inaurata</taxon>
    </lineage>
</organism>
<dbReference type="EMBL" id="BMAV01006249">
    <property type="protein sequence ID" value="GFY47973.1"/>
    <property type="molecule type" value="Genomic_DNA"/>
</dbReference>
<name>A0A8X7BYS2_9ARAC</name>